<keyword evidence="4" id="KW-1185">Reference proteome</keyword>
<feature type="compositionally biased region" description="Low complexity" evidence="1">
    <location>
        <begin position="46"/>
        <end position="58"/>
    </location>
</feature>
<feature type="transmembrane region" description="Helical" evidence="2">
    <location>
        <begin position="72"/>
        <end position="95"/>
    </location>
</feature>
<reference evidence="3 4" key="1">
    <citation type="journal article" date="2019" name="Int. J. Syst. Evol. Microbiol.">
        <title>The Global Catalogue of Microorganisms (GCM) 10K type strain sequencing project: providing services to taxonomists for standard genome sequencing and annotation.</title>
        <authorList>
            <consortium name="The Broad Institute Genomics Platform"/>
            <consortium name="The Broad Institute Genome Sequencing Center for Infectious Disease"/>
            <person name="Wu L."/>
            <person name="Ma J."/>
        </authorList>
    </citation>
    <scope>NUCLEOTIDE SEQUENCE [LARGE SCALE GENOMIC DNA]</scope>
    <source>
        <strain evidence="3 4">JCM 16374</strain>
    </source>
</reference>
<evidence type="ECO:0000256" key="1">
    <source>
        <dbReference type="SAM" id="MobiDB-lite"/>
    </source>
</evidence>
<protein>
    <recommendedName>
        <fullName evidence="5">Serine/threonine protein kinase</fullName>
    </recommendedName>
</protein>
<keyword evidence="2" id="KW-0812">Transmembrane</keyword>
<dbReference type="Proteomes" id="UP001500994">
    <property type="component" value="Unassembled WGS sequence"/>
</dbReference>
<gene>
    <name evidence="3" type="ORF">GCM10009864_62980</name>
</gene>
<keyword evidence="2" id="KW-1133">Transmembrane helix</keyword>
<comment type="caution">
    <text evidence="3">The sequence shown here is derived from an EMBL/GenBank/DDBJ whole genome shotgun (WGS) entry which is preliminary data.</text>
</comment>
<evidence type="ECO:0000313" key="3">
    <source>
        <dbReference type="EMBL" id="GAA2681736.1"/>
    </source>
</evidence>
<keyword evidence="2" id="KW-0472">Membrane</keyword>
<dbReference type="EMBL" id="BAAARK010000028">
    <property type="protein sequence ID" value="GAA2681736.1"/>
    <property type="molecule type" value="Genomic_DNA"/>
</dbReference>
<sequence length="214" mass="22650">MSGTVGAGPRDGAGGDGEVEALLRARLRAADEEIDTPPGLWERVKGPAPDGRSAAAAGAAGRRGAARLPRRHPYAVVVAVAAAVAAVVLGVWWAFLRPAAVEVRPAGPPRTVPLTVYNGEAACRPRHTLECALRLAVDPHRAYAARDNTAGRVWHGEVLAARCVVPDGQLVRDEQGVTSTRWYRVRTGQGVEGWLPGVRTRNTREVPECPAAGR</sequence>
<evidence type="ECO:0000313" key="4">
    <source>
        <dbReference type="Proteomes" id="UP001500994"/>
    </source>
</evidence>
<evidence type="ECO:0000256" key="2">
    <source>
        <dbReference type="SAM" id="Phobius"/>
    </source>
</evidence>
<name>A0ABN3SP50_9ACTN</name>
<evidence type="ECO:0008006" key="5">
    <source>
        <dbReference type="Google" id="ProtNLM"/>
    </source>
</evidence>
<accession>A0ABN3SP50</accession>
<organism evidence="3 4">
    <name type="scientific">Streptomyces lunalinharesii</name>
    <dbReference type="NCBI Taxonomy" id="333384"/>
    <lineage>
        <taxon>Bacteria</taxon>
        <taxon>Bacillati</taxon>
        <taxon>Actinomycetota</taxon>
        <taxon>Actinomycetes</taxon>
        <taxon>Kitasatosporales</taxon>
        <taxon>Streptomycetaceae</taxon>
        <taxon>Streptomyces</taxon>
    </lineage>
</organism>
<proteinExistence type="predicted"/>
<feature type="region of interest" description="Disordered" evidence="1">
    <location>
        <begin position="37"/>
        <end position="58"/>
    </location>
</feature>
<dbReference type="RefSeq" id="WP_344582269.1">
    <property type="nucleotide sequence ID" value="NZ_BAAARK010000028.1"/>
</dbReference>